<keyword evidence="3" id="KW-1185">Reference proteome</keyword>
<dbReference type="AlphaFoldDB" id="A0A1I3M2G9"/>
<protein>
    <recommendedName>
        <fullName evidence="4">Tellurite resistance protein TerB</fullName>
    </recommendedName>
</protein>
<evidence type="ECO:0000256" key="1">
    <source>
        <dbReference type="SAM" id="MobiDB-lite"/>
    </source>
</evidence>
<dbReference type="Proteomes" id="UP000199110">
    <property type="component" value="Unassembled WGS sequence"/>
</dbReference>
<dbReference type="OrthoDB" id="8478875at2"/>
<name>A0A1I3M2G9_9RHOB</name>
<sequence length="175" mass="19385">MPILIAILVAVGGAILWWARSNPRDALSVADDAITIARNAPRKIAFRRQTKGHPVDGIDDPTLAIIALGEAFIELEDLPTREDRQRLHVLVRQMWRMTEEDAEEAEALARWLVGQCGSPSSAIDRIGRRLAKIDDGTAWSELQPLLASLGEDGLSEGQSSAFDELHQRLTRSDKR</sequence>
<proteinExistence type="predicted"/>
<dbReference type="RefSeq" id="WP_092779277.1">
    <property type="nucleotide sequence ID" value="NZ_FORA01000002.1"/>
</dbReference>
<evidence type="ECO:0008006" key="4">
    <source>
        <dbReference type="Google" id="ProtNLM"/>
    </source>
</evidence>
<evidence type="ECO:0000313" key="2">
    <source>
        <dbReference type="EMBL" id="SFI91209.1"/>
    </source>
</evidence>
<dbReference type="EMBL" id="FORA01000002">
    <property type="protein sequence ID" value="SFI91209.1"/>
    <property type="molecule type" value="Genomic_DNA"/>
</dbReference>
<accession>A0A1I3M2G9</accession>
<feature type="region of interest" description="Disordered" evidence="1">
    <location>
        <begin position="153"/>
        <end position="175"/>
    </location>
</feature>
<gene>
    <name evidence="2" type="ORF">SAMN04488095_1711</name>
</gene>
<evidence type="ECO:0000313" key="3">
    <source>
        <dbReference type="Proteomes" id="UP000199110"/>
    </source>
</evidence>
<reference evidence="2 3" key="1">
    <citation type="submission" date="2016-10" db="EMBL/GenBank/DDBJ databases">
        <authorList>
            <person name="de Groot N.N."/>
        </authorList>
    </citation>
    <scope>NUCLEOTIDE SEQUENCE [LARGE SCALE GENOMIC DNA]</scope>
    <source>
        <strain evidence="2 3">DSM 19073</strain>
    </source>
</reference>
<organism evidence="2 3">
    <name type="scientific">Jannaschia pohangensis</name>
    <dbReference type="NCBI Taxonomy" id="390807"/>
    <lineage>
        <taxon>Bacteria</taxon>
        <taxon>Pseudomonadati</taxon>
        <taxon>Pseudomonadota</taxon>
        <taxon>Alphaproteobacteria</taxon>
        <taxon>Rhodobacterales</taxon>
        <taxon>Roseobacteraceae</taxon>
        <taxon>Jannaschia</taxon>
    </lineage>
</organism>
<feature type="compositionally biased region" description="Basic and acidic residues" evidence="1">
    <location>
        <begin position="163"/>
        <end position="175"/>
    </location>
</feature>